<feature type="domain" description="DUF6596" evidence="1">
    <location>
        <begin position="77"/>
        <end position="177"/>
    </location>
</feature>
<sequence>MEERDRVRTLFACCHPSLDRDARVALTLQLACGLPIADIARVFLVPERDMASRLADAARVKNRLPDRMPSGAELPGRLDAVLDVIHLLYTTGHTATSGDALVHGDVVTLAIELAGALRDLMPDEVEVRGLLALLLVTDARRASRTDAEGRLVTLEDQDRSAWDRAAIDEGQRLVAGALRAGRPGRFTLQAAIATVHATAPSFAHTDWSQIVVLYDELLKVWPSPVVALNRAIALGMVDGPAIALAELDALDRDGSLAGYRYLPAARADLLRKLGRTAEAAVAYRAALALEGNGPEREFLLGRLAEVVART</sequence>
<gene>
    <name evidence="2" type="ORF">GCM10009754_52330</name>
</gene>
<proteinExistence type="predicted"/>
<dbReference type="Proteomes" id="UP001501116">
    <property type="component" value="Unassembled WGS sequence"/>
</dbReference>
<reference evidence="2 3" key="1">
    <citation type="journal article" date="2019" name="Int. J. Syst. Evol. Microbiol.">
        <title>The Global Catalogue of Microorganisms (GCM) 10K type strain sequencing project: providing services to taxonomists for standard genome sequencing and annotation.</title>
        <authorList>
            <consortium name="The Broad Institute Genomics Platform"/>
            <consortium name="The Broad Institute Genome Sequencing Center for Infectious Disease"/>
            <person name="Wu L."/>
            <person name="Ma J."/>
        </authorList>
    </citation>
    <scope>NUCLEOTIDE SEQUENCE [LARGE SCALE GENOMIC DNA]</scope>
    <source>
        <strain evidence="2 3">JCM 14545</strain>
    </source>
</reference>
<dbReference type="EMBL" id="BAAANN010000022">
    <property type="protein sequence ID" value="GAA1971587.1"/>
    <property type="molecule type" value="Genomic_DNA"/>
</dbReference>
<evidence type="ECO:0000259" key="1">
    <source>
        <dbReference type="Pfam" id="PF20239"/>
    </source>
</evidence>
<protein>
    <recommendedName>
        <fullName evidence="1">DUF6596 domain-containing protein</fullName>
    </recommendedName>
</protein>
<dbReference type="SUPFAM" id="SSF88659">
    <property type="entry name" value="Sigma3 and sigma4 domains of RNA polymerase sigma factors"/>
    <property type="match status" value="1"/>
</dbReference>
<name>A0ABN2RN27_9PSEU</name>
<dbReference type="PANTHER" id="PTHR47756:SF2">
    <property type="entry name" value="BLL6612 PROTEIN"/>
    <property type="match status" value="1"/>
</dbReference>
<dbReference type="RefSeq" id="WP_344424185.1">
    <property type="nucleotide sequence ID" value="NZ_BAAANN010000022.1"/>
</dbReference>
<comment type="caution">
    <text evidence="2">The sequence shown here is derived from an EMBL/GenBank/DDBJ whole genome shotgun (WGS) entry which is preliminary data.</text>
</comment>
<evidence type="ECO:0000313" key="2">
    <source>
        <dbReference type="EMBL" id="GAA1971587.1"/>
    </source>
</evidence>
<organism evidence="2 3">
    <name type="scientific">Amycolatopsis minnesotensis</name>
    <dbReference type="NCBI Taxonomy" id="337894"/>
    <lineage>
        <taxon>Bacteria</taxon>
        <taxon>Bacillati</taxon>
        <taxon>Actinomycetota</taxon>
        <taxon>Actinomycetes</taxon>
        <taxon>Pseudonocardiales</taxon>
        <taxon>Pseudonocardiaceae</taxon>
        <taxon>Amycolatopsis</taxon>
    </lineage>
</organism>
<dbReference type="InterPro" id="IPR013324">
    <property type="entry name" value="RNA_pol_sigma_r3/r4-like"/>
</dbReference>
<dbReference type="PANTHER" id="PTHR47756">
    <property type="entry name" value="BLL6612 PROTEIN-RELATED"/>
    <property type="match status" value="1"/>
</dbReference>
<keyword evidence="3" id="KW-1185">Reference proteome</keyword>
<dbReference type="Pfam" id="PF20239">
    <property type="entry name" value="DUF6596"/>
    <property type="match status" value="1"/>
</dbReference>
<accession>A0ABN2RN27</accession>
<dbReference type="InterPro" id="IPR046531">
    <property type="entry name" value="DUF6596"/>
</dbReference>
<evidence type="ECO:0000313" key="3">
    <source>
        <dbReference type="Proteomes" id="UP001501116"/>
    </source>
</evidence>